<gene>
    <name evidence="1" type="ORF">SAMN04488111_1196</name>
</gene>
<name>A0A238VYQ7_9FLAO</name>
<dbReference type="InterPro" id="IPR050583">
    <property type="entry name" value="Mycobacterial_A85_antigen"/>
</dbReference>
<keyword evidence="1" id="KW-0378">Hydrolase</keyword>
<dbReference type="GO" id="GO:0016787">
    <property type="term" value="F:hydrolase activity"/>
    <property type="evidence" value="ECO:0007669"/>
    <property type="project" value="UniProtKB-KW"/>
</dbReference>
<dbReference type="Gene3D" id="3.40.50.1820">
    <property type="entry name" value="alpha/beta hydrolase"/>
    <property type="match status" value="1"/>
</dbReference>
<dbReference type="SUPFAM" id="SSF53474">
    <property type="entry name" value="alpha/beta-Hydrolases"/>
    <property type="match status" value="1"/>
</dbReference>
<dbReference type="AlphaFoldDB" id="A0A238VYQ7"/>
<dbReference type="PANTHER" id="PTHR48098:SF1">
    <property type="entry name" value="DIACYLGLYCEROL ACYLTRANSFERASE_MYCOLYLTRANSFERASE AG85A"/>
    <property type="match status" value="1"/>
</dbReference>
<dbReference type="Pfam" id="PF00756">
    <property type="entry name" value="Esterase"/>
    <property type="match status" value="1"/>
</dbReference>
<dbReference type="EMBL" id="FZNX01000001">
    <property type="protein sequence ID" value="SNR39406.1"/>
    <property type="molecule type" value="Genomic_DNA"/>
</dbReference>
<dbReference type="InterPro" id="IPR000801">
    <property type="entry name" value="Esterase-like"/>
</dbReference>
<sequence>MWDDYNSWVTKGEVNRIASTLIAEGEIPEMVIIMPDGLIDGFYINNYDKSVKWEDFFYKEFIPQIEKKYRILNNRNMRAIAGLSMGGYGSLYHAITHKEMYKACYALSAAVIEVAPLKEGEQQSEYDKAFQDKIWGPINKEGLPANYKKHSIQEIFKTMGTYKAPNAYAEMTGAEFGLPAITLGCGDDDFLLKQNMNLTKIMKDAQVPFEFRVRDGAHTWEYWRTGLELALKSIGNDIRN</sequence>
<organism evidence="1 2">
    <name type="scientific">Lutibacter flavus</name>
    <dbReference type="NCBI Taxonomy" id="691689"/>
    <lineage>
        <taxon>Bacteria</taxon>
        <taxon>Pseudomonadati</taxon>
        <taxon>Bacteroidota</taxon>
        <taxon>Flavobacteriia</taxon>
        <taxon>Flavobacteriales</taxon>
        <taxon>Flavobacteriaceae</taxon>
        <taxon>Lutibacter</taxon>
    </lineage>
</organism>
<evidence type="ECO:0000313" key="2">
    <source>
        <dbReference type="Proteomes" id="UP000198412"/>
    </source>
</evidence>
<proteinExistence type="predicted"/>
<reference evidence="2" key="1">
    <citation type="submission" date="2017-06" db="EMBL/GenBank/DDBJ databases">
        <authorList>
            <person name="Varghese N."/>
            <person name="Submissions S."/>
        </authorList>
    </citation>
    <scope>NUCLEOTIDE SEQUENCE [LARGE SCALE GENOMIC DNA]</scope>
    <source>
        <strain evidence="2">DSM 27993</strain>
    </source>
</reference>
<keyword evidence="2" id="KW-1185">Reference proteome</keyword>
<accession>A0A238VYQ7</accession>
<protein>
    <submittedName>
        <fullName evidence="1">S-formylglutathione hydrolase FrmB</fullName>
    </submittedName>
</protein>
<dbReference type="Proteomes" id="UP000198412">
    <property type="component" value="Unassembled WGS sequence"/>
</dbReference>
<dbReference type="GO" id="GO:0016747">
    <property type="term" value="F:acyltransferase activity, transferring groups other than amino-acyl groups"/>
    <property type="evidence" value="ECO:0007669"/>
    <property type="project" value="TreeGrafter"/>
</dbReference>
<dbReference type="OrthoDB" id="9803578at2"/>
<dbReference type="PANTHER" id="PTHR48098">
    <property type="entry name" value="ENTEROCHELIN ESTERASE-RELATED"/>
    <property type="match status" value="1"/>
</dbReference>
<dbReference type="InterPro" id="IPR029058">
    <property type="entry name" value="AB_hydrolase_fold"/>
</dbReference>
<evidence type="ECO:0000313" key="1">
    <source>
        <dbReference type="EMBL" id="SNR39406.1"/>
    </source>
</evidence>